<keyword evidence="3 5" id="KW-0238">DNA-binding</keyword>
<dbReference type="Pfam" id="PF17874">
    <property type="entry name" value="TPR_MalT"/>
    <property type="match status" value="1"/>
</dbReference>
<evidence type="ECO:0000313" key="9">
    <source>
        <dbReference type="Proteomes" id="UP000256269"/>
    </source>
</evidence>
<dbReference type="InterPro" id="IPR041617">
    <property type="entry name" value="TPR_MalT"/>
</dbReference>
<evidence type="ECO:0000256" key="1">
    <source>
        <dbReference type="ARBA" id="ARBA00005820"/>
    </source>
</evidence>
<dbReference type="Gene3D" id="1.25.40.10">
    <property type="entry name" value="Tetratricopeptide repeat domain"/>
    <property type="match status" value="3"/>
</dbReference>
<dbReference type="GO" id="GO:0006355">
    <property type="term" value="P:regulation of DNA-templated transcription"/>
    <property type="evidence" value="ECO:0007669"/>
    <property type="project" value="InterPro"/>
</dbReference>
<dbReference type="GO" id="GO:0003677">
    <property type="term" value="F:DNA binding"/>
    <property type="evidence" value="ECO:0007669"/>
    <property type="project" value="UniProtKB-UniRule"/>
</dbReference>
<evidence type="ECO:0000256" key="4">
    <source>
        <dbReference type="ARBA" id="ARBA00023163"/>
    </source>
</evidence>
<evidence type="ECO:0000256" key="6">
    <source>
        <dbReference type="SAM" id="MobiDB-lite"/>
    </source>
</evidence>
<dbReference type="CDD" id="cd15831">
    <property type="entry name" value="BTAD"/>
    <property type="match status" value="1"/>
</dbReference>
<evidence type="ECO:0000256" key="2">
    <source>
        <dbReference type="ARBA" id="ARBA00023015"/>
    </source>
</evidence>
<dbReference type="InterPro" id="IPR001867">
    <property type="entry name" value="OmpR/PhoB-type_DNA-bd"/>
</dbReference>
<dbReference type="SUPFAM" id="SSF46894">
    <property type="entry name" value="C-terminal effector domain of the bipartite response regulators"/>
    <property type="match status" value="1"/>
</dbReference>
<evidence type="ECO:0000256" key="5">
    <source>
        <dbReference type="PROSITE-ProRule" id="PRU01091"/>
    </source>
</evidence>
<keyword evidence="2" id="KW-0805">Transcription regulation</keyword>
<dbReference type="Pfam" id="PF00486">
    <property type="entry name" value="Trans_reg_C"/>
    <property type="match status" value="1"/>
</dbReference>
<evidence type="ECO:0000313" key="8">
    <source>
        <dbReference type="EMBL" id="REH35773.1"/>
    </source>
</evidence>
<sequence length="1039" mass="114655">MEFLILGPLEARSQGHPIRVVGTRQRKLLALLLLNLNRVVTFEHLVDELWDTPPDSVRQQVHNAVGSLRRNFAASAEDVRVTTTEAGYRLDASASSVDREEFGRRIREAKIAESHGRVDAAITHLRAALAMWRGDVLSGLRSPSIDIAATSLQEQRLTAVEDLASLRLRAGEANAIVGELRGLVAEHPLRESLRGTLMLALHLSGRQADALDVYDRGRRLMAEELGLDPGPQLRAVQSAILNGTAEAVVSGPGSLPVDSPTREEPNEASSVEEVAGRCLLPRDTRDFSGRATELVQLVSEAKSTLPTALVISAIDGMGGVGKTTLAVHLAHRIAQDFPDGQYFIDLHGFSLGVEPVTSEQALDTLLRACGVPVESVPADLDNRLAHWRSRMAGKRAVIILDNALDAAQIRPLLPGTPGILVIVTSRRRLTALEGIVPLSLDVLPIDDARTLFTQIIGEDRAAAEPEAVATAVELCGRLPLAIRIAAARLRDRQGWLVADLVERLDSQARRKRFLQTGDRGVMSALRLSCRYLSDQQYRLFRLLGLHPGPDFDAYAAAALAGLPLDEAEVFLETLLDDNLVRQDTVGRYYFHDLVRDCANELCTGLDSEEDRRAAEGRLLSYYLQSADTWGKHLKGDGPRSTDVEQKVPGSDYEPNHVKTAYSSDEAMRLLDVEYANIRAVAHLAADDGWHRLCWQLVGALHPYLKSRNYAGNTRALLEKGLRAAEADNDLNGQSVCLHVIAAACRQRGSTAEARRYIERALALSRRTGDTYREAAQLTDLGFMYHTDDQLQKAYETYRLAEEILARGRSTSLNAVIANNLGVICRDLGRFEEAATLGRRALEIEKANGEFPRRTTLKLWNIGMVLHFQGQHRQAERTFEQVGEASRRASFETGTMTSLLGLCYTGRALGNLESALDNGRQALALARRIGIRKSECEILNTLGEAMFSTGDLEKAGEIFERAQEYSLKYGFARHVARSYEGLAHIAWTRQRLEQAQSHWTQALESYPDGMIDADYARRHLDSLTDSNADCVRCRIAIRSD</sequence>
<feature type="domain" description="OmpR/PhoB-type" evidence="7">
    <location>
        <begin position="1"/>
        <end position="92"/>
    </location>
</feature>
<evidence type="ECO:0000256" key="3">
    <source>
        <dbReference type="ARBA" id="ARBA00023125"/>
    </source>
</evidence>
<dbReference type="GO" id="GO:0043531">
    <property type="term" value="F:ADP binding"/>
    <property type="evidence" value="ECO:0007669"/>
    <property type="project" value="InterPro"/>
</dbReference>
<accession>A0A3E0GZG2</accession>
<dbReference type="Pfam" id="PF03704">
    <property type="entry name" value="BTAD"/>
    <property type="match status" value="1"/>
</dbReference>
<feature type="compositionally biased region" description="Basic and acidic residues" evidence="6">
    <location>
        <begin position="633"/>
        <end position="645"/>
    </location>
</feature>
<dbReference type="InterPro" id="IPR036388">
    <property type="entry name" value="WH-like_DNA-bd_sf"/>
</dbReference>
<feature type="region of interest" description="Disordered" evidence="6">
    <location>
        <begin position="251"/>
        <end position="271"/>
    </location>
</feature>
<dbReference type="SMART" id="SM00028">
    <property type="entry name" value="TPR"/>
    <property type="match status" value="8"/>
</dbReference>
<dbReference type="PANTHER" id="PTHR35807:SF1">
    <property type="entry name" value="TRANSCRIPTIONAL REGULATOR REDD"/>
    <property type="match status" value="1"/>
</dbReference>
<dbReference type="InterPro" id="IPR005158">
    <property type="entry name" value="BTAD"/>
</dbReference>
<comment type="similarity">
    <text evidence="1">Belongs to the AfsR/DnrI/RedD regulatory family.</text>
</comment>
<dbReference type="Proteomes" id="UP000256269">
    <property type="component" value="Unassembled WGS sequence"/>
</dbReference>
<dbReference type="Gene3D" id="3.40.50.300">
    <property type="entry name" value="P-loop containing nucleotide triphosphate hydrolases"/>
    <property type="match status" value="1"/>
</dbReference>
<comment type="caution">
    <text evidence="8">The sequence shown here is derived from an EMBL/GenBank/DDBJ whole genome shotgun (WGS) entry which is preliminary data.</text>
</comment>
<dbReference type="EMBL" id="QUNO01000017">
    <property type="protein sequence ID" value="REH35773.1"/>
    <property type="molecule type" value="Genomic_DNA"/>
</dbReference>
<dbReference type="InterPro" id="IPR011990">
    <property type="entry name" value="TPR-like_helical_dom_sf"/>
</dbReference>
<feature type="region of interest" description="Disordered" evidence="6">
    <location>
        <begin position="633"/>
        <end position="653"/>
    </location>
</feature>
<dbReference type="RefSeq" id="WP_116179832.1">
    <property type="nucleotide sequence ID" value="NZ_CP144375.1"/>
</dbReference>
<evidence type="ECO:0000259" key="7">
    <source>
        <dbReference type="PROSITE" id="PS51755"/>
    </source>
</evidence>
<dbReference type="OrthoDB" id="581105at2"/>
<reference evidence="8 9" key="1">
    <citation type="submission" date="2018-08" db="EMBL/GenBank/DDBJ databases">
        <title>Genomic Encyclopedia of Archaeal and Bacterial Type Strains, Phase II (KMG-II): from individual species to whole genera.</title>
        <authorList>
            <person name="Goeker M."/>
        </authorList>
    </citation>
    <scope>NUCLEOTIDE SEQUENCE [LARGE SCALE GENOMIC DNA]</scope>
    <source>
        <strain evidence="8 9">DSM 45791</strain>
    </source>
</reference>
<dbReference type="InterPro" id="IPR051677">
    <property type="entry name" value="AfsR-DnrI-RedD_regulator"/>
</dbReference>
<organism evidence="8 9">
    <name type="scientific">Kutzneria buriramensis</name>
    <dbReference type="NCBI Taxonomy" id="1045776"/>
    <lineage>
        <taxon>Bacteria</taxon>
        <taxon>Bacillati</taxon>
        <taxon>Actinomycetota</taxon>
        <taxon>Actinomycetes</taxon>
        <taxon>Pseudonocardiales</taxon>
        <taxon>Pseudonocardiaceae</taxon>
        <taxon>Kutzneria</taxon>
    </lineage>
</organism>
<dbReference type="PRINTS" id="PR00364">
    <property type="entry name" value="DISEASERSIST"/>
</dbReference>
<dbReference type="SUPFAM" id="SSF52540">
    <property type="entry name" value="P-loop containing nucleoside triphosphate hydrolases"/>
    <property type="match status" value="1"/>
</dbReference>
<feature type="DNA-binding region" description="OmpR/PhoB-type" evidence="5">
    <location>
        <begin position="1"/>
        <end position="92"/>
    </location>
</feature>
<protein>
    <submittedName>
        <fullName evidence="8">DNA-binding SARP family transcriptional activator</fullName>
    </submittedName>
</protein>
<proteinExistence type="inferred from homology"/>
<gene>
    <name evidence="8" type="ORF">BCF44_117161</name>
</gene>
<dbReference type="SUPFAM" id="SSF48452">
    <property type="entry name" value="TPR-like"/>
    <property type="match status" value="3"/>
</dbReference>
<dbReference type="InterPro" id="IPR019734">
    <property type="entry name" value="TPR_rpt"/>
</dbReference>
<dbReference type="AlphaFoldDB" id="A0A3E0GZG2"/>
<keyword evidence="4" id="KW-0804">Transcription</keyword>
<dbReference type="Gene3D" id="1.10.10.10">
    <property type="entry name" value="Winged helix-like DNA-binding domain superfamily/Winged helix DNA-binding domain"/>
    <property type="match status" value="1"/>
</dbReference>
<dbReference type="GO" id="GO:0000160">
    <property type="term" value="P:phosphorelay signal transduction system"/>
    <property type="evidence" value="ECO:0007669"/>
    <property type="project" value="InterPro"/>
</dbReference>
<dbReference type="InterPro" id="IPR016032">
    <property type="entry name" value="Sig_transdc_resp-reg_C-effctor"/>
</dbReference>
<dbReference type="PANTHER" id="PTHR35807">
    <property type="entry name" value="TRANSCRIPTIONAL REGULATOR REDD-RELATED"/>
    <property type="match status" value="1"/>
</dbReference>
<dbReference type="InterPro" id="IPR027417">
    <property type="entry name" value="P-loop_NTPase"/>
</dbReference>
<name>A0A3E0GZG2_9PSEU</name>
<dbReference type="SMART" id="SM01043">
    <property type="entry name" value="BTAD"/>
    <property type="match status" value="1"/>
</dbReference>
<dbReference type="SMART" id="SM00862">
    <property type="entry name" value="Trans_reg_C"/>
    <property type="match status" value="1"/>
</dbReference>
<keyword evidence="9" id="KW-1185">Reference proteome</keyword>
<dbReference type="Pfam" id="PF13374">
    <property type="entry name" value="TPR_10"/>
    <property type="match status" value="1"/>
</dbReference>
<dbReference type="PROSITE" id="PS51755">
    <property type="entry name" value="OMPR_PHOB"/>
    <property type="match status" value="1"/>
</dbReference>